<dbReference type="SUPFAM" id="SSF51735">
    <property type="entry name" value="NAD(P)-binding Rossmann-fold domains"/>
    <property type="match status" value="1"/>
</dbReference>
<dbReference type="InterPro" id="IPR036291">
    <property type="entry name" value="NAD(P)-bd_dom_sf"/>
</dbReference>
<keyword evidence="9" id="KW-1185">Reference proteome</keyword>
<evidence type="ECO:0000256" key="5">
    <source>
        <dbReference type="RuleBase" id="RU003719"/>
    </source>
</evidence>
<evidence type="ECO:0000313" key="8">
    <source>
        <dbReference type="EMBL" id="GGP21898.1"/>
    </source>
</evidence>
<organism evidence="8 9">
    <name type="scientific">Thermocladium modestius</name>
    <dbReference type="NCBI Taxonomy" id="62609"/>
    <lineage>
        <taxon>Archaea</taxon>
        <taxon>Thermoproteota</taxon>
        <taxon>Thermoprotei</taxon>
        <taxon>Thermoproteales</taxon>
        <taxon>Thermoproteaceae</taxon>
        <taxon>Thermocladium</taxon>
    </lineage>
</organism>
<dbReference type="SUPFAM" id="SSF52283">
    <property type="entry name" value="Formate/glycerate dehydrogenase catalytic domain-like"/>
    <property type="match status" value="1"/>
</dbReference>
<dbReference type="PROSITE" id="PS00065">
    <property type="entry name" value="D_2_HYDROXYACID_DH_1"/>
    <property type="match status" value="1"/>
</dbReference>
<reference evidence="8" key="1">
    <citation type="journal article" date="2014" name="Int. J. Syst. Evol. Microbiol.">
        <title>Complete genome sequence of Corynebacterium casei LMG S-19264T (=DSM 44701T), isolated from a smear-ripened cheese.</title>
        <authorList>
            <consortium name="US DOE Joint Genome Institute (JGI-PGF)"/>
            <person name="Walter F."/>
            <person name="Albersmeier A."/>
            <person name="Kalinowski J."/>
            <person name="Ruckert C."/>
        </authorList>
    </citation>
    <scope>NUCLEOTIDE SEQUENCE</scope>
    <source>
        <strain evidence="8">JCM 10088</strain>
    </source>
</reference>
<dbReference type="PANTHER" id="PTHR42789">
    <property type="entry name" value="D-ISOMER SPECIFIC 2-HYDROXYACID DEHYDROGENASE FAMILY PROTEIN (AFU_ORTHOLOGUE AFUA_6G10090)"/>
    <property type="match status" value="1"/>
</dbReference>
<protein>
    <submittedName>
        <fullName evidence="8">3-phosphoglycerate dehydrogenase</fullName>
    </submittedName>
</protein>
<comment type="similarity">
    <text evidence="1 5">Belongs to the D-isomer specific 2-hydroxyacid dehydrogenase family.</text>
</comment>
<dbReference type="AlphaFoldDB" id="A0A830GX37"/>
<evidence type="ECO:0000256" key="4">
    <source>
        <dbReference type="ARBA" id="ARBA00023027"/>
    </source>
</evidence>
<evidence type="ECO:0000256" key="3">
    <source>
        <dbReference type="ARBA" id="ARBA00023002"/>
    </source>
</evidence>
<keyword evidence="2" id="KW-0028">Amino-acid biosynthesis</keyword>
<evidence type="ECO:0000313" key="9">
    <source>
        <dbReference type="Proteomes" id="UP000610960"/>
    </source>
</evidence>
<dbReference type="GO" id="GO:0004617">
    <property type="term" value="F:phosphoglycerate dehydrogenase activity"/>
    <property type="evidence" value="ECO:0007669"/>
    <property type="project" value="UniProtKB-ARBA"/>
</dbReference>
<dbReference type="PANTHER" id="PTHR42789:SF1">
    <property type="entry name" value="D-ISOMER SPECIFIC 2-HYDROXYACID DEHYDROGENASE FAMILY PROTEIN (AFU_ORTHOLOGUE AFUA_6G10090)"/>
    <property type="match status" value="1"/>
</dbReference>
<dbReference type="InterPro" id="IPR006139">
    <property type="entry name" value="D-isomer_2_OHA_DH_cat_dom"/>
</dbReference>
<dbReference type="EMBL" id="BMNL01000003">
    <property type="protein sequence ID" value="GGP21898.1"/>
    <property type="molecule type" value="Genomic_DNA"/>
</dbReference>
<evidence type="ECO:0000256" key="2">
    <source>
        <dbReference type="ARBA" id="ARBA00022605"/>
    </source>
</evidence>
<dbReference type="FunFam" id="3.40.50.720:FF:000041">
    <property type="entry name" value="D-3-phosphoglycerate dehydrogenase"/>
    <property type="match status" value="1"/>
</dbReference>
<name>A0A830GX37_9CREN</name>
<dbReference type="GO" id="GO:0047545">
    <property type="term" value="F:(S)-2-hydroxyglutarate dehydrogenase activity"/>
    <property type="evidence" value="ECO:0007669"/>
    <property type="project" value="UniProtKB-ARBA"/>
</dbReference>
<reference evidence="8" key="2">
    <citation type="submission" date="2020-09" db="EMBL/GenBank/DDBJ databases">
        <authorList>
            <person name="Sun Q."/>
            <person name="Ohkuma M."/>
        </authorList>
    </citation>
    <scope>NUCLEOTIDE SEQUENCE</scope>
    <source>
        <strain evidence="8">JCM 10088</strain>
    </source>
</reference>
<evidence type="ECO:0000256" key="1">
    <source>
        <dbReference type="ARBA" id="ARBA00005854"/>
    </source>
</evidence>
<comment type="caution">
    <text evidence="8">The sequence shown here is derived from an EMBL/GenBank/DDBJ whole genome shotgun (WGS) entry which is preliminary data.</text>
</comment>
<dbReference type="Pfam" id="PF02826">
    <property type="entry name" value="2-Hacid_dh_C"/>
    <property type="match status" value="1"/>
</dbReference>
<evidence type="ECO:0000259" key="7">
    <source>
        <dbReference type="Pfam" id="PF02826"/>
    </source>
</evidence>
<feature type="domain" description="D-isomer specific 2-hydroxyacid dehydrogenase catalytic" evidence="6">
    <location>
        <begin position="23"/>
        <end position="323"/>
    </location>
</feature>
<keyword evidence="3 5" id="KW-0560">Oxidoreductase</keyword>
<accession>A0A830GX37</accession>
<dbReference type="InterPro" id="IPR006140">
    <property type="entry name" value="D-isomer_DH_NAD-bd"/>
</dbReference>
<dbReference type="GO" id="GO:0006564">
    <property type="term" value="P:L-serine biosynthetic process"/>
    <property type="evidence" value="ECO:0007669"/>
    <property type="project" value="UniProtKB-ARBA"/>
</dbReference>
<dbReference type="Proteomes" id="UP000610960">
    <property type="component" value="Unassembled WGS sequence"/>
</dbReference>
<sequence>MQLWSGMHDPIGMGDLSGIKMNVLITDNVNDRVIKSLKEYGFEVEYKPGISKDELLGIIGKYDIMIVRSRTKVTAEVIDAGKKLKIIARAGVGLDNIDVNHAMNRGIAIVNSPRSATYSAAELTIGLMIGVARRINLYNADIRNGKWSKGAYEGMELRGKTMGIVGFGRIGKAVAEVGKAMGMKINVTDVIDVEEEASAMGAQFMDIRDLLASSDVITIHVSLTKDTYHMINGNTLRLIKDNSIIVNTSRGEVIDSKALLDHLDRLWGVGLDVLEHEPPRDEWEQKITTHPKVLMTPHIGAETREAQDRIVDELLGNLLETVKRVVTK</sequence>
<feature type="domain" description="D-isomer specific 2-hydroxyacid dehydrogenase NAD-binding" evidence="7">
    <location>
        <begin position="125"/>
        <end position="300"/>
    </location>
</feature>
<dbReference type="InterPro" id="IPR050857">
    <property type="entry name" value="D-2-hydroxyacid_DH"/>
</dbReference>
<dbReference type="Pfam" id="PF00389">
    <property type="entry name" value="2-Hacid_dh"/>
    <property type="match status" value="1"/>
</dbReference>
<gene>
    <name evidence="8" type="ORF">GCM10007981_15580</name>
</gene>
<proteinExistence type="inferred from homology"/>
<dbReference type="GO" id="GO:0051287">
    <property type="term" value="F:NAD binding"/>
    <property type="evidence" value="ECO:0007669"/>
    <property type="project" value="InterPro"/>
</dbReference>
<dbReference type="InterPro" id="IPR029752">
    <property type="entry name" value="D-isomer_DH_CS1"/>
</dbReference>
<dbReference type="CDD" id="cd05303">
    <property type="entry name" value="PGDH_2"/>
    <property type="match status" value="1"/>
</dbReference>
<dbReference type="Gene3D" id="3.40.50.720">
    <property type="entry name" value="NAD(P)-binding Rossmann-like Domain"/>
    <property type="match status" value="2"/>
</dbReference>
<evidence type="ECO:0000259" key="6">
    <source>
        <dbReference type="Pfam" id="PF00389"/>
    </source>
</evidence>
<keyword evidence="4" id="KW-0520">NAD</keyword>